<evidence type="ECO:0000313" key="3">
    <source>
        <dbReference type="Proteomes" id="UP001500827"/>
    </source>
</evidence>
<evidence type="ECO:0008006" key="4">
    <source>
        <dbReference type="Google" id="ProtNLM"/>
    </source>
</evidence>
<keyword evidence="3" id="KW-1185">Reference proteome</keyword>
<proteinExistence type="predicted"/>
<dbReference type="EMBL" id="BAABBM010000001">
    <property type="protein sequence ID" value="GAA3908840.1"/>
    <property type="molecule type" value="Genomic_DNA"/>
</dbReference>
<feature type="compositionally biased region" description="Polar residues" evidence="1">
    <location>
        <begin position="54"/>
        <end position="63"/>
    </location>
</feature>
<gene>
    <name evidence="2" type="ORF">GCM10022276_28910</name>
</gene>
<dbReference type="Proteomes" id="UP001500827">
    <property type="component" value="Unassembled WGS sequence"/>
</dbReference>
<comment type="caution">
    <text evidence="2">The sequence shown here is derived from an EMBL/GenBank/DDBJ whole genome shotgun (WGS) entry which is preliminary data.</text>
</comment>
<sequence length="70" mass="7629">MSAPDHHKIMHEIVTHFETLAATIEHAIVAFADDERGIVNLAALQRAKDAAHSGAQQARNATSVMRRALD</sequence>
<evidence type="ECO:0000256" key="1">
    <source>
        <dbReference type="SAM" id="MobiDB-lite"/>
    </source>
</evidence>
<accession>A0ABP7LUF0</accession>
<protein>
    <recommendedName>
        <fullName evidence="4">Methyl-accepting chemotaxis protein</fullName>
    </recommendedName>
</protein>
<reference evidence="3" key="1">
    <citation type="journal article" date="2019" name="Int. J. Syst. Evol. Microbiol.">
        <title>The Global Catalogue of Microorganisms (GCM) 10K type strain sequencing project: providing services to taxonomists for standard genome sequencing and annotation.</title>
        <authorList>
            <consortium name="The Broad Institute Genomics Platform"/>
            <consortium name="The Broad Institute Genome Sequencing Center for Infectious Disease"/>
            <person name="Wu L."/>
            <person name="Ma J."/>
        </authorList>
    </citation>
    <scope>NUCLEOTIDE SEQUENCE [LARGE SCALE GENOMIC DNA]</scope>
    <source>
        <strain evidence="3">JCM 17543</strain>
    </source>
</reference>
<name>A0ABP7LUF0_9SPHN</name>
<dbReference type="RefSeq" id="WP_344700403.1">
    <property type="nucleotide sequence ID" value="NZ_BAABBM010000001.1"/>
</dbReference>
<organism evidence="2 3">
    <name type="scientific">Sphingomonas limnosediminicola</name>
    <dbReference type="NCBI Taxonomy" id="940133"/>
    <lineage>
        <taxon>Bacteria</taxon>
        <taxon>Pseudomonadati</taxon>
        <taxon>Pseudomonadota</taxon>
        <taxon>Alphaproteobacteria</taxon>
        <taxon>Sphingomonadales</taxon>
        <taxon>Sphingomonadaceae</taxon>
        <taxon>Sphingomonas</taxon>
    </lineage>
</organism>
<evidence type="ECO:0000313" key="2">
    <source>
        <dbReference type="EMBL" id="GAA3908840.1"/>
    </source>
</evidence>
<feature type="region of interest" description="Disordered" evidence="1">
    <location>
        <begin position="50"/>
        <end position="70"/>
    </location>
</feature>